<evidence type="ECO:0000256" key="6">
    <source>
        <dbReference type="SAM" id="Phobius"/>
    </source>
</evidence>
<keyword evidence="4 6" id="KW-0472">Membrane</keyword>
<keyword evidence="9" id="KW-0418">Kinase</keyword>
<dbReference type="OrthoDB" id="4062651at2759"/>
<dbReference type="GO" id="GO:0016020">
    <property type="term" value="C:membrane"/>
    <property type="evidence" value="ECO:0007669"/>
    <property type="project" value="UniProtKB-SubCell"/>
</dbReference>
<dbReference type="InterPro" id="IPR001245">
    <property type="entry name" value="Ser-Thr/Tyr_kinase_cat_dom"/>
</dbReference>
<protein>
    <submittedName>
        <fullName evidence="9">Serine/threonine protein kinase</fullName>
    </submittedName>
</protein>
<dbReference type="STRING" id="946362.F2U326"/>
<dbReference type="eggNOG" id="KOG1024">
    <property type="taxonomic scope" value="Eukaryota"/>
</dbReference>
<dbReference type="GO" id="GO:0005524">
    <property type="term" value="F:ATP binding"/>
    <property type="evidence" value="ECO:0007669"/>
    <property type="project" value="InterPro"/>
</dbReference>
<dbReference type="Proteomes" id="UP000007799">
    <property type="component" value="Unassembled WGS sequence"/>
</dbReference>
<dbReference type="InterPro" id="IPR000719">
    <property type="entry name" value="Prot_kinase_dom"/>
</dbReference>
<evidence type="ECO:0000259" key="8">
    <source>
        <dbReference type="PROSITE" id="PS50011"/>
    </source>
</evidence>
<dbReference type="Pfam" id="PF07714">
    <property type="entry name" value="PK_Tyr_Ser-Thr"/>
    <property type="match status" value="1"/>
</dbReference>
<dbReference type="RefSeq" id="XP_004996203.1">
    <property type="nucleotide sequence ID" value="XM_004996146.1"/>
</dbReference>
<evidence type="ECO:0000256" key="3">
    <source>
        <dbReference type="ARBA" id="ARBA00022989"/>
    </source>
</evidence>
<evidence type="ECO:0000256" key="2">
    <source>
        <dbReference type="ARBA" id="ARBA00022692"/>
    </source>
</evidence>
<keyword evidence="3 6" id="KW-1133">Transmembrane helix</keyword>
<proteinExistence type="predicted"/>
<evidence type="ECO:0000313" key="9">
    <source>
        <dbReference type="EMBL" id="EGD82020.1"/>
    </source>
</evidence>
<feature type="compositionally biased region" description="Polar residues" evidence="5">
    <location>
        <begin position="325"/>
        <end position="336"/>
    </location>
</feature>
<keyword evidence="9" id="KW-0808">Transferase</keyword>
<reference evidence="9" key="1">
    <citation type="submission" date="2009-08" db="EMBL/GenBank/DDBJ databases">
        <title>Annotation of Salpingoeca rosetta.</title>
        <authorList>
            <consortium name="The Broad Institute Genome Sequencing Platform"/>
            <person name="Russ C."/>
            <person name="Cuomo C."/>
            <person name="Burger G."/>
            <person name="Gray M.W."/>
            <person name="Holland P.W.H."/>
            <person name="King N."/>
            <person name="Lang F.B.F."/>
            <person name="Roger A.J."/>
            <person name="Ruiz-Trillo I."/>
            <person name="Young S.K."/>
            <person name="Zeng Q."/>
            <person name="Gargeya S."/>
            <person name="Alvarado L."/>
            <person name="Berlin A."/>
            <person name="Chapman S.B."/>
            <person name="Chen Z."/>
            <person name="Freedman E."/>
            <person name="Gellesch M."/>
            <person name="Goldberg J."/>
            <person name="Griggs A."/>
            <person name="Gujja S."/>
            <person name="Heilman E."/>
            <person name="Heiman D."/>
            <person name="Howarth C."/>
            <person name="Mehta T."/>
            <person name="Neiman D."/>
            <person name="Pearson M."/>
            <person name="Roberts A."/>
            <person name="Saif S."/>
            <person name="Shea T."/>
            <person name="Shenoy N."/>
            <person name="Sisk P."/>
            <person name="Stolte C."/>
            <person name="Sykes S."/>
            <person name="White J."/>
            <person name="Yandava C."/>
            <person name="Haas B."/>
            <person name="Nusbaum C."/>
            <person name="Birren B."/>
        </authorList>
    </citation>
    <scope>NUCLEOTIDE SEQUENCE [LARGE SCALE GENOMIC DNA]</scope>
    <source>
        <strain evidence="9">ATCC 50818</strain>
    </source>
</reference>
<dbReference type="InterPro" id="IPR051694">
    <property type="entry name" value="Immunoregulatory_rcpt-like"/>
</dbReference>
<feature type="transmembrane region" description="Helical" evidence="6">
    <location>
        <begin position="408"/>
        <end position="429"/>
    </location>
</feature>
<comment type="subcellular location">
    <subcellularLocation>
        <location evidence="1">Membrane</location>
        <topology evidence="1">Single-pass membrane protein</topology>
    </subcellularLocation>
</comment>
<gene>
    <name evidence="9" type="ORF">PTSG_02705</name>
</gene>
<feature type="domain" description="Protein kinase" evidence="8">
    <location>
        <begin position="449"/>
        <end position="718"/>
    </location>
</feature>
<feature type="compositionally biased region" description="Low complexity" evidence="5">
    <location>
        <begin position="302"/>
        <end position="324"/>
    </location>
</feature>
<feature type="compositionally biased region" description="Acidic residues" evidence="5">
    <location>
        <begin position="976"/>
        <end position="986"/>
    </location>
</feature>
<dbReference type="KEGG" id="sre:PTSG_02705"/>
<dbReference type="InterPro" id="IPR011009">
    <property type="entry name" value="Kinase-like_dom_sf"/>
</dbReference>
<dbReference type="Gene3D" id="1.10.510.10">
    <property type="entry name" value="Transferase(Phosphotransferase) domain 1"/>
    <property type="match status" value="1"/>
</dbReference>
<evidence type="ECO:0000256" key="7">
    <source>
        <dbReference type="SAM" id="SignalP"/>
    </source>
</evidence>
<evidence type="ECO:0000313" key="10">
    <source>
        <dbReference type="Proteomes" id="UP000007799"/>
    </source>
</evidence>
<evidence type="ECO:0000256" key="5">
    <source>
        <dbReference type="SAM" id="MobiDB-lite"/>
    </source>
</evidence>
<feature type="compositionally biased region" description="Acidic residues" evidence="5">
    <location>
        <begin position="958"/>
        <end position="969"/>
    </location>
</feature>
<feature type="region of interest" description="Disordered" evidence="5">
    <location>
        <begin position="926"/>
        <end position="995"/>
    </location>
</feature>
<dbReference type="PROSITE" id="PS50011">
    <property type="entry name" value="PROTEIN_KINASE_DOM"/>
    <property type="match status" value="1"/>
</dbReference>
<dbReference type="PANTHER" id="PTHR15549:SF30">
    <property type="entry name" value="MID2 DOMAIN-CONTAINING PROTEIN"/>
    <property type="match status" value="1"/>
</dbReference>
<feature type="signal peptide" evidence="7">
    <location>
        <begin position="1"/>
        <end position="18"/>
    </location>
</feature>
<dbReference type="GeneID" id="16076790"/>
<dbReference type="GO" id="GO:0071944">
    <property type="term" value="C:cell periphery"/>
    <property type="evidence" value="ECO:0007669"/>
    <property type="project" value="UniProtKB-ARBA"/>
</dbReference>
<accession>F2U326</accession>
<keyword evidence="9" id="KW-0723">Serine/threonine-protein kinase</keyword>
<keyword evidence="10" id="KW-1185">Reference proteome</keyword>
<sequence>MLLVVFLASLLVLTPTTSTVVHGAAAGDNKCDAIRVVSTTISSARSAAAPGEAARWEANDIWTAGRAPCACEEAMIKRPVDISGAIQARMTQLTLTPHQPLMLKDGGEFVITNEARTEPCPVIEEFDVSSLTTTVFEATWQASSDAGVLYAGVSGDDEEAHNVTGATWTGIVPLNNNNDDTEAASFTLEVASGAATERVVARKSVTVQRATTVTWASPMSGEWSTGSNWIGGSSPCSDQRARASVKNSEDAYDITVTQDTTVRSFNLARHAGLVLATGATFTLSSNVKFEDVMECAQRGLDTTQTSTTTPTTTSMATTSDATTAGPATTTQSAGGNITTTVHTATTAATTTYTTMKDTTTAGMTTTKLITTASTATTTPTRVAATDTSSTSEPVTIAAQESAASMGPVAGAAGGGVVVVIAIVVIFAVVRRNRQRLVVGDYSQLDTASLSMKDASFSSFFGPVKLTHHDGNQLWCFTLRENAPTLLTTCMNKNIRLLRSLQRELLPENMLGAMHVDERAARIVVHAPTVSLDLRLRASRARDNTRPEGMSHFERVQIAKQTAAALVWMHSRQLVHSCPRSASIHLIGADPNWKLTCVENDGAGIADAHPDGDYLLRWCAPELVADHMLTPTPAADVWSYGILFWEIISLGATPYMDEDVKAAVCGGKVPAPVPTVPSALYGIVDRCCILDANNRPTMKEVEALVKDACDAASTSHTTVDVRGYLPYVPSQRQPMTINSVYTEAGTGSAGAGNTTAATYSYAGLDETKIGVPSGDHTWDAAAYGVVGGAVVNKFNPLYDGDYDTGAVDTRHEKHSEDAPYALAAHAGDANGEEAHAQMTSEDYAMAMARKQPVYDNRRGGSMRVADARYALASHAGALNDDTYAQTAGGHRFAEAFGVNDMYATATTDDGQPVYAIGIAHRAAAFAPRNSNNTGMGEKEEEEEEDYADVRLFRASKDDDGQEEEEEEEQEEHVHQEEQEEEEEEEEQIAGFGNAQA</sequence>
<feature type="chain" id="PRO_5003290219" evidence="7">
    <location>
        <begin position="19"/>
        <end position="995"/>
    </location>
</feature>
<organism evidence="10">
    <name type="scientific">Salpingoeca rosetta (strain ATCC 50818 / BSB-021)</name>
    <dbReference type="NCBI Taxonomy" id="946362"/>
    <lineage>
        <taxon>Eukaryota</taxon>
        <taxon>Choanoflagellata</taxon>
        <taxon>Craspedida</taxon>
        <taxon>Salpingoecidae</taxon>
        <taxon>Salpingoeca</taxon>
    </lineage>
</organism>
<dbReference type="InParanoid" id="F2U326"/>
<feature type="compositionally biased region" description="Basic and acidic residues" evidence="5">
    <location>
        <begin position="946"/>
        <end position="957"/>
    </location>
</feature>
<dbReference type="SUPFAM" id="SSF56112">
    <property type="entry name" value="Protein kinase-like (PK-like)"/>
    <property type="match status" value="1"/>
</dbReference>
<dbReference type="AlphaFoldDB" id="F2U326"/>
<keyword evidence="7" id="KW-0732">Signal</keyword>
<feature type="region of interest" description="Disordered" evidence="5">
    <location>
        <begin position="301"/>
        <end position="336"/>
    </location>
</feature>
<dbReference type="PANTHER" id="PTHR15549">
    <property type="entry name" value="PAIRED IMMUNOGLOBULIN-LIKE TYPE 2 RECEPTOR"/>
    <property type="match status" value="1"/>
</dbReference>
<name>F2U326_SALR5</name>
<dbReference type="EMBL" id="GL832960">
    <property type="protein sequence ID" value="EGD82020.1"/>
    <property type="molecule type" value="Genomic_DNA"/>
</dbReference>
<evidence type="ECO:0000256" key="4">
    <source>
        <dbReference type="ARBA" id="ARBA00023136"/>
    </source>
</evidence>
<dbReference type="GO" id="GO:0004674">
    <property type="term" value="F:protein serine/threonine kinase activity"/>
    <property type="evidence" value="ECO:0007669"/>
    <property type="project" value="UniProtKB-KW"/>
</dbReference>
<keyword evidence="2 6" id="KW-0812">Transmembrane</keyword>
<evidence type="ECO:0000256" key="1">
    <source>
        <dbReference type="ARBA" id="ARBA00004167"/>
    </source>
</evidence>